<evidence type="ECO:0000256" key="10">
    <source>
        <dbReference type="SAM" id="SignalP"/>
    </source>
</evidence>
<feature type="signal peptide" evidence="10">
    <location>
        <begin position="1"/>
        <end position="22"/>
    </location>
</feature>
<evidence type="ECO:0000256" key="1">
    <source>
        <dbReference type="ARBA" id="ARBA00004609"/>
    </source>
</evidence>
<keyword evidence="6" id="KW-1015">Disulfide bond</keyword>
<dbReference type="AlphaFoldDB" id="A0AAV2GLI0"/>
<protein>
    <recommendedName>
        <fullName evidence="11">Bifunctional inhibitor/plant lipid transfer protein/seed storage helical domain-containing protein</fullName>
    </recommendedName>
</protein>
<dbReference type="SUPFAM" id="SSF47699">
    <property type="entry name" value="Bifunctional inhibitor/lipid-transfer protein/seed storage 2S albumin"/>
    <property type="match status" value="1"/>
</dbReference>
<dbReference type="InterPro" id="IPR043325">
    <property type="entry name" value="LTSS"/>
</dbReference>
<keyword evidence="5 10" id="KW-0732">Signal</keyword>
<evidence type="ECO:0000256" key="8">
    <source>
        <dbReference type="ARBA" id="ARBA00023288"/>
    </source>
</evidence>
<comment type="subcellular location">
    <subcellularLocation>
        <location evidence="1">Cell membrane</location>
        <topology evidence="1">Lipid-anchor</topology>
        <topology evidence="1">GPI-anchor</topology>
    </subcellularLocation>
</comment>
<evidence type="ECO:0000313" key="13">
    <source>
        <dbReference type="Proteomes" id="UP001497516"/>
    </source>
</evidence>
<evidence type="ECO:0000256" key="9">
    <source>
        <dbReference type="SAM" id="MobiDB-lite"/>
    </source>
</evidence>
<dbReference type="EMBL" id="OZ034822">
    <property type="protein sequence ID" value="CAL1411302.1"/>
    <property type="molecule type" value="Genomic_DNA"/>
</dbReference>
<evidence type="ECO:0000256" key="7">
    <source>
        <dbReference type="ARBA" id="ARBA00023180"/>
    </source>
</evidence>
<sequence>MASFKPCSLVLLISMVASLALAFLISTSNGQITTPCSATAIAGLTPCMNFLTNSSAAGSSPTADCCDQLKNLTGAGMDCMCLLVTASVPFQIPINRTLAISLPRACNMPGVPVQCKAAAGAPVPAPALGPSLAPGGSPSDAPTSSVVPETPDSGTTTPDLTPPTSTTGSRPTINTSAAASYSFSPSLVVLALGFVLGKFY</sequence>
<dbReference type="InterPro" id="IPR036312">
    <property type="entry name" value="Bifun_inhib/LTP/seed_sf"/>
</dbReference>
<feature type="compositionally biased region" description="Low complexity" evidence="9">
    <location>
        <begin position="129"/>
        <end position="142"/>
    </location>
</feature>
<keyword evidence="7" id="KW-0325">Glycoprotein</keyword>
<dbReference type="PANTHER" id="PTHR33044">
    <property type="entry name" value="BIFUNCTIONAL INHIBITOR/LIPID-TRANSFER PROTEIN/SEED STORAGE 2S ALBUMIN SUPERFAMILY PROTEIN-RELATED"/>
    <property type="match status" value="1"/>
</dbReference>
<keyword evidence="8" id="KW-0449">Lipoprotein</keyword>
<feature type="region of interest" description="Disordered" evidence="9">
    <location>
        <begin position="129"/>
        <end position="172"/>
    </location>
</feature>
<keyword evidence="3" id="KW-1003">Cell membrane</keyword>
<evidence type="ECO:0000256" key="3">
    <source>
        <dbReference type="ARBA" id="ARBA00022475"/>
    </source>
</evidence>
<gene>
    <name evidence="12" type="ORF">LTRI10_LOCUS50668</name>
</gene>
<feature type="chain" id="PRO_5043965569" description="Bifunctional inhibitor/plant lipid transfer protein/seed storage helical domain-containing protein" evidence="10">
    <location>
        <begin position="23"/>
        <end position="200"/>
    </location>
</feature>
<evidence type="ECO:0000256" key="2">
    <source>
        <dbReference type="ARBA" id="ARBA00009748"/>
    </source>
</evidence>
<comment type="similarity">
    <text evidence="2">Belongs to the plant LTP family.</text>
</comment>
<dbReference type="Pfam" id="PF14368">
    <property type="entry name" value="LTP_2"/>
    <property type="match status" value="1"/>
</dbReference>
<dbReference type="Proteomes" id="UP001497516">
    <property type="component" value="Chromosome 9"/>
</dbReference>
<evidence type="ECO:0000313" key="12">
    <source>
        <dbReference type="EMBL" id="CAL1411302.1"/>
    </source>
</evidence>
<dbReference type="Gene3D" id="1.10.110.10">
    <property type="entry name" value="Plant lipid-transfer and hydrophobic proteins"/>
    <property type="match status" value="1"/>
</dbReference>
<keyword evidence="13" id="KW-1185">Reference proteome</keyword>
<dbReference type="SMART" id="SM00499">
    <property type="entry name" value="AAI"/>
    <property type="match status" value="1"/>
</dbReference>
<name>A0AAV2GLI0_9ROSI</name>
<evidence type="ECO:0000256" key="4">
    <source>
        <dbReference type="ARBA" id="ARBA00022622"/>
    </source>
</evidence>
<keyword evidence="4" id="KW-0336">GPI-anchor</keyword>
<evidence type="ECO:0000259" key="11">
    <source>
        <dbReference type="SMART" id="SM00499"/>
    </source>
</evidence>
<feature type="compositionally biased region" description="Low complexity" evidence="9">
    <location>
        <begin position="150"/>
        <end position="172"/>
    </location>
</feature>
<proteinExistence type="inferred from homology"/>
<keyword evidence="4" id="KW-0472">Membrane</keyword>
<dbReference type="InterPro" id="IPR016140">
    <property type="entry name" value="Bifunc_inhib/LTP/seed_store"/>
</dbReference>
<dbReference type="GO" id="GO:0098552">
    <property type="term" value="C:side of membrane"/>
    <property type="evidence" value="ECO:0007669"/>
    <property type="project" value="UniProtKB-KW"/>
</dbReference>
<feature type="domain" description="Bifunctional inhibitor/plant lipid transfer protein/seed storage helical" evidence="11">
    <location>
        <begin position="36"/>
        <end position="115"/>
    </location>
</feature>
<reference evidence="12 13" key="1">
    <citation type="submission" date="2024-04" db="EMBL/GenBank/DDBJ databases">
        <authorList>
            <person name="Fracassetti M."/>
        </authorList>
    </citation>
    <scope>NUCLEOTIDE SEQUENCE [LARGE SCALE GENOMIC DNA]</scope>
</reference>
<organism evidence="12 13">
    <name type="scientific">Linum trigynum</name>
    <dbReference type="NCBI Taxonomy" id="586398"/>
    <lineage>
        <taxon>Eukaryota</taxon>
        <taxon>Viridiplantae</taxon>
        <taxon>Streptophyta</taxon>
        <taxon>Embryophyta</taxon>
        <taxon>Tracheophyta</taxon>
        <taxon>Spermatophyta</taxon>
        <taxon>Magnoliopsida</taxon>
        <taxon>eudicotyledons</taxon>
        <taxon>Gunneridae</taxon>
        <taxon>Pentapetalae</taxon>
        <taxon>rosids</taxon>
        <taxon>fabids</taxon>
        <taxon>Malpighiales</taxon>
        <taxon>Linaceae</taxon>
        <taxon>Linum</taxon>
    </lineage>
</organism>
<evidence type="ECO:0000256" key="5">
    <source>
        <dbReference type="ARBA" id="ARBA00022729"/>
    </source>
</evidence>
<accession>A0AAV2GLI0</accession>
<dbReference type="CDD" id="cd00010">
    <property type="entry name" value="AAI_LTSS"/>
    <property type="match status" value="1"/>
</dbReference>
<dbReference type="GO" id="GO:0005886">
    <property type="term" value="C:plasma membrane"/>
    <property type="evidence" value="ECO:0007669"/>
    <property type="project" value="UniProtKB-SubCell"/>
</dbReference>
<evidence type="ECO:0000256" key="6">
    <source>
        <dbReference type="ARBA" id="ARBA00023157"/>
    </source>
</evidence>